<evidence type="ECO:0000313" key="3">
    <source>
        <dbReference type="EMBL" id="MFC0588057.1"/>
    </source>
</evidence>
<keyword evidence="1" id="KW-0812">Transmembrane</keyword>
<feature type="domain" description="Acyltransferase 3" evidence="2">
    <location>
        <begin position="4"/>
        <end position="297"/>
    </location>
</feature>
<protein>
    <submittedName>
        <fullName evidence="3">Acyltransferase family protein</fullName>
        <ecNumber evidence="3">2.3.-.-</ecNumber>
    </submittedName>
</protein>
<gene>
    <name evidence="3" type="ORF">ACFFF7_01385</name>
</gene>
<feature type="transmembrane region" description="Helical" evidence="1">
    <location>
        <begin position="280"/>
        <end position="297"/>
    </location>
</feature>
<proteinExistence type="predicted"/>
<feature type="transmembrane region" description="Helical" evidence="1">
    <location>
        <begin position="160"/>
        <end position="179"/>
    </location>
</feature>
<dbReference type="GO" id="GO:0016746">
    <property type="term" value="F:acyltransferase activity"/>
    <property type="evidence" value="ECO:0007669"/>
    <property type="project" value="UniProtKB-KW"/>
</dbReference>
<dbReference type="PANTHER" id="PTHR23028:SF53">
    <property type="entry name" value="ACYL_TRANSF_3 DOMAIN-CONTAINING PROTEIN"/>
    <property type="match status" value="1"/>
</dbReference>
<dbReference type="InterPro" id="IPR050879">
    <property type="entry name" value="Acyltransferase_3"/>
</dbReference>
<comment type="caution">
    <text evidence="3">The sequence shown here is derived from an EMBL/GenBank/DDBJ whole genome shotgun (WGS) entry which is preliminary data.</text>
</comment>
<keyword evidence="1" id="KW-0472">Membrane</keyword>
<feature type="transmembrane region" description="Helical" evidence="1">
    <location>
        <begin position="191"/>
        <end position="213"/>
    </location>
</feature>
<dbReference type="EMBL" id="JBHLTL010000001">
    <property type="protein sequence ID" value="MFC0588057.1"/>
    <property type="molecule type" value="Genomic_DNA"/>
</dbReference>
<feature type="transmembrane region" description="Helical" evidence="1">
    <location>
        <begin position="225"/>
        <end position="242"/>
    </location>
</feature>
<dbReference type="Pfam" id="PF01757">
    <property type="entry name" value="Acyl_transf_3"/>
    <property type="match status" value="1"/>
</dbReference>
<feature type="transmembrane region" description="Helical" evidence="1">
    <location>
        <begin position="75"/>
        <end position="94"/>
    </location>
</feature>
<reference evidence="3 4" key="1">
    <citation type="submission" date="2024-09" db="EMBL/GenBank/DDBJ databases">
        <authorList>
            <person name="Sun Q."/>
            <person name="Mori K."/>
        </authorList>
    </citation>
    <scope>NUCLEOTIDE SEQUENCE [LARGE SCALE GENOMIC DNA]</scope>
    <source>
        <strain evidence="3 4">NCAIM B.02537</strain>
    </source>
</reference>
<evidence type="ECO:0000313" key="4">
    <source>
        <dbReference type="Proteomes" id="UP001589943"/>
    </source>
</evidence>
<feature type="transmembrane region" description="Helical" evidence="1">
    <location>
        <begin position="12"/>
        <end position="31"/>
    </location>
</feature>
<dbReference type="PANTHER" id="PTHR23028">
    <property type="entry name" value="ACETYLTRANSFERASE"/>
    <property type="match status" value="1"/>
</dbReference>
<dbReference type="Proteomes" id="UP001589943">
    <property type="component" value="Unassembled WGS sequence"/>
</dbReference>
<keyword evidence="1" id="KW-1133">Transmembrane helix</keyword>
<sequence length="367" mass="40465">MQLAFVDRLRGIAILLVIAMHYLQVFASPVLRDWNEIGQVGVQLFFVASAFTLCLSADNRRDEPKRLLAYAIRRFFRIAPVYYVGIAFYAWMFIVSGEGAPYTPGNVLANVLLVHGLIPAASNTIVPGGWTIGTEMLFYVAFPVLYPALEAAWQRWGNRALLAAFALSLLVAVAWQVAFRELYGHWLPNNGYAYGSFINQLPVFIAGMGWYLAAWRGGGMTPRPARDLAVAALFFAACWLILGLELYPFGGILPSLAAVGWVLAGNVLRGQGGESGWLGAVGRVSYSLYLIHFALVWRPSAWLLQSLADVPYAQAALLVPLYVAEVALLYPIARLVWRYVEQPGNRLGQKVIDWSAKPRNSAPNRAG</sequence>
<dbReference type="InterPro" id="IPR002656">
    <property type="entry name" value="Acyl_transf_3_dom"/>
</dbReference>
<evidence type="ECO:0000259" key="2">
    <source>
        <dbReference type="Pfam" id="PF01757"/>
    </source>
</evidence>
<keyword evidence="3" id="KW-0012">Acyltransferase</keyword>
<feature type="transmembrane region" description="Helical" evidence="1">
    <location>
        <begin position="317"/>
        <end position="337"/>
    </location>
</feature>
<evidence type="ECO:0000256" key="1">
    <source>
        <dbReference type="SAM" id="Phobius"/>
    </source>
</evidence>
<name>A0ABV6PFB6_9SPHN</name>
<accession>A0ABV6PFB6</accession>
<keyword evidence="4" id="KW-1185">Reference proteome</keyword>
<dbReference type="RefSeq" id="WP_379479567.1">
    <property type="nucleotide sequence ID" value="NZ_JBHLTL010000001.1"/>
</dbReference>
<feature type="transmembrane region" description="Helical" evidence="1">
    <location>
        <begin position="248"/>
        <end position="268"/>
    </location>
</feature>
<dbReference type="EC" id="2.3.-.-" evidence="3"/>
<organism evidence="3 4">
    <name type="scientific">Novosphingobium aquiterrae</name>
    <dbReference type="NCBI Taxonomy" id="624388"/>
    <lineage>
        <taxon>Bacteria</taxon>
        <taxon>Pseudomonadati</taxon>
        <taxon>Pseudomonadota</taxon>
        <taxon>Alphaproteobacteria</taxon>
        <taxon>Sphingomonadales</taxon>
        <taxon>Sphingomonadaceae</taxon>
        <taxon>Novosphingobium</taxon>
    </lineage>
</organism>
<keyword evidence="3" id="KW-0808">Transferase</keyword>
<feature type="transmembrane region" description="Helical" evidence="1">
    <location>
        <begin position="37"/>
        <end position="55"/>
    </location>
</feature>
<feature type="transmembrane region" description="Helical" evidence="1">
    <location>
        <begin position="136"/>
        <end position="153"/>
    </location>
</feature>